<dbReference type="EMBL" id="CP037422">
    <property type="protein sequence ID" value="QDU11767.1"/>
    <property type="molecule type" value="Genomic_DNA"/>
</dbReference>
<keyword evidence="3" id="KW-1185">Reference proteome</keyword>
<evidence type="ECO:0000256" key="1">
    <source>
        <dbReference type="SAM" id="Phobius"/>
    </source>
</evidence>
<evidence type="ECO:0000313" key="3">
    <source>
        <dbReference type="Proteomes" id="UP000318384"/>
    </source>
</evidence>
<gene>
    <name evidence="2" type="ORF">V202x_51910</name>
</gene>
<accession>A0A517X2P0</accession>
<feature type="transmembrane region" description="Helical" evidence="1">
    <location>
        <begin position="978"/>
        <end position="997"/>
    </location>
</feature>
<evidence type="ECO:0000313" key="2">
    <source>
        <dbReference type="EMBL" id="QDU11767.1"/>
    </source>
</evidence>
<sequence>MTAKSRIQMNQSFTLKMACLFFLGMIFLSQPALIRAAENQIFNISPSLQIKEVKVSGKDPSQWPEGNWYPFSAKKYHLLKSKALLKKNTPKSSWIQEATYEATLNDDHLVNGRLTYVLHSSKREPRFVELSSLNLAIHEFKWGNQDAVWGLAPDQKKLLLVDHFNESLAGQWSLKGRQLPRRTEFFFQLPETVVSRIHLKIPQGMILTTSVGYVSEPIKSDIPKYDLWKIELGGQSQFHAVIHQKEKLQNSPAQILYHQFAQVGIREDGLRLREDFQIEVLNKPIRKLEFEAAPEFEVYSVTLGNDLSLPFDIKKQKDKSLIIVDLIDPLMGISRPLSVRALASPSLEEEVIIPRLNLTQAHFLGGTVHVDISAPLETHEIKLADLRQTGVLIQEEQGEAYDFKQYSSDAKLSYRLALPDLNLSAKVHSLIQVEDKEWKLKSRIHWSSAAGSTYRLESIIPAGWEITQVKSLAKNTSGDLVWDVEKRGKQQNLGIRLPISVSPDSPYSIEIQAKQIILGSNRTIALSCVKPLGCNNIDRFLELTTTSENQLVFESVKEVEEIESSALPQSWKYPVSNLGKSQFFHLSPYSGSRWGQVNRSELDQSLQVVANTYITLNNDMVQENFILNCTPSIRGMKRVLVYLSESKEGDPVTWSLSSESSLQSKFSSQKLAISNHQKWNVPNLGELWELTFSTPIFKEVEIRGERSRPFLNNVRTSLVYAPQAKPFRGMIRVLNSNELNLRIKAEGLVINSEPMTKKTFQRKQRNYEWEYEQPFGALTIGRFSEMSDNSSEQGTATISVDTQFGHGDGEPDVHQATVMLDLSKSFDDKFMFRFPANVKLISTSVGDRRITPIELEDQYLVPLFDQLNSYKITIQYQTLSSPNQLTVTRQIPFPQVNQLVLATDWNFILPSGIRLVSGPENMALQEALPEESLFRRFFGVLGQKQAETDNSETKWHAIVFFPVKYATLETSNTNQGKIFSWIVLLATILTGLFLRIYRIGIRNKLCVILALLSLIFSWILPFTLAQIAGSCFTGILIVMLIPRRFLWQENKTQVEDQSTKAYQQPVSSIYSTARLLIFIILSVTATGYAQSLPVVPNSPVKGHSTERRTELVLLPNKSDSSSESIVYLTSELIQELENFVTESAQPEYLLNSALYEGSMRDNQLLTVKAMFQVQIPAERSFALIQLPMSGGNLGGPDSCMVDGKVSPVLLSADGRSILIKVENKKTQLPKILQKGGEPVEAQKPVLPFTYQDHQIQLVLHPAVKLSPTSGQFEIGIPRISKNQLAFQFEDSINLIEITEDSRISIYELAGKKQFSTFLKESSRLNIKWMTDRDFDDNPLQLEAVVFVNTEVSPSLIHLEVKAKYNVINGKVDFLTWKLPSGMILRSVKSPEISIKSSLNIVQDSKTQELLLEFSESKTGEFVVDAVFDFAVNNSQGQKVSIPVFDFSSEKDKPKTSKTKVVSHQIGVRAGPEFEIQQVGTLPDGVVTISFNPLGKQIENSILKSSALLFQVNQPAPISLILKSKQPERKARINQSVVVNRKNIDWNFSAELRVSQAPAFRHSIIVPEGLRIESLSIKEEDVERLAHWHRIGNKIILFLKNKTSGLQDLTLNGWLPVRKFGKLNVPNIQIEGAEIEDSQLTLFKKNQVDVKFISSHYQRIEDDSAKAVSSTDLDSFVGRFQAIESHHQPLSLLIKPRNFMVSADSLTIVQLLEDSKIEVSQSLHFSIPPGENKKLSLIVPADYSSAFTIDGMPYEILDKMSDGRQRVELQPGNSETSDKTVTVRSTILKPVNEFDVNPIIMENSETENHFLLLSSSLKYELTNQEKRNIVAPENIPDWIQARCNASPDLDCERLFISSQMPWKLNVTLSNTGESNQEFIPFMESEILLGNDGTAIGSTYIKLFNHTNRELMLEWPENTKLMAVLMNDEVDTTIEQQNGMLTVPLNGGPLFYEITLFWKSQHIDRQFFGEKIDLEIPRPSNIQFDKNLIKVVTSEKNRTFLSNYVIPFIYIADKLEAHLKIAEIELELGEKANVSQSTWDAIQTEFNQLESILSSSSNKFQRIREKLNRFDILKDRVFVIKQYVEPAKQTPPQEHSFMKQFQRNLATVPIDRVRYYASSGDSVTNQEALVAWNIPNHFLDITIACLSLLILLPITSKCIQPRSAAWLNAHPTVGLLVLGLLWILFLSPQVIGIVIVSISVFMALNTNRTAPPRSNQPITNFSGTQSLKE</sequence>
<keyword evidence="1" id="KW-0812">Transmembrane</keyword>
<keyword evidence="1" id="KW-0472">Membrane</keyword>
<dbReference type="Proteomes" id="UP000318384">
    <property type="component" value="Chromosome"/>
</dbReference>
<feature type="transmembrane region" description="Helical" evidence="1">
    <location>
        <begin position="1067"/>
        <end position="1089"/>
    </location>
</feature>
<reference evidence="2 3" key="1">
    <citation type="submission" date="2019-03" db="EMBL/GenBank/DDBJ databases">
        <title>Deep-cultivation of Planctomycetes and their phenomic and genomic characterization uncovers novel biology.</title>
        <authorList>
            <person name="Wiegand S."/>
            <person name="Jogler M."/>
            <person name="Boedeker C."/>
            <person name="Pinto D."/>
            <person name="Vollmers J."/>
            <person name="Rivas-Marin E."/>
            <person name="Kohn T."/>
            <person name="Peeters S.H."/>
            <person name="Heuer A."/>
            <person name="Rast P."/>
            <person name="Oberbeckmann S."/>
            <person name="Bunk B."/>
            <person name="Jeske O."/>
            <person name="Meyerdierks A."/>
            <person name="Storesund J.E."/>
            <person name="Kallscheuer N."/>
            <person name="Luecker S."/>
            <person name="Lage O.M."/>
            <person name="Pohl T."/>
            <person name="Merkel B.J."/>
            <person name="Hornburger P."/>
            <person name="Mueller R.-W."/>
            <person name="Bruemmer F."/>
            <person name="Labrenz M."/>
            <person name="Spormann A.M."/>
            <person name="Op den Camp H."/>
            <person name="Overmann J."/>
            <person name="Amann R."/>
            <person name="Jetten M.S.M."/>
            <person name="Mascher T."/>
            <person name="Medema M.H."/>
            <person name="Devos D.P."/>
            <person name="Kaster A.-K."/>
            <person name="Ovreas L."/>
            <person name="Rohde M."/>
            <person name="Galperin M.Y."/>
            <person name="Jogler C."/>
        </authorList>
    </citation>
    <scope>NUCLEOTIDE SEQUENCE [LARGE SCALE GENOMIC DNA]</scope>
    <source>
        <strain evidence="2 3">V202</strain>
    </source>
</reference>
<proteinExistence type="predicted"/>
<keyword evidence="1" id="KW-1133">Transmembrane helix</keyword>
<feature type="transmembrane region" description="Helical" evidence="1">
    <location>
        <begin position="1004"/>
        <end position="1021"/>
    </location>
</feature>
<protein>
    <submittedName>
        <fullName evidence="2">Uncharacterized protein</fullName>
    </submittedName>
</protein>
<name>A0A517X2P0_9PLAN</name>
<feature type="transmembrane region" description="Helical" evidence="1">
    <location>
        <begin position="1027"/>
        <end position="1046"/>
    </location>
</feature>
<feature type="transmembrane region" description="Helical" evidence="1">
    <location>
        <begin position="2188"/>
        <end position="2205"/>
    </location>
</feature>
<organism evidence="2 3">
    <name type="scientific">Gimesia aquarii</name>
    <dbReference type="NCBI Taxonomy" id="2527964"/>
    <lineage>
        <taxon>Bacteria</taxon>
        <taxon>Pseudomonadati</taxon>
        <taxon>Planctomycetota</taxon>
        <taxon>Planctomycetia</taxon>
        <taxon>Planctomycetales</taxon>
        <taxon>Planctomycetaceae</taxon>
        <taxon>Gimesia</taxon>
    </lineage>
</organism>